<feature type="transmembrane region" description="Helical" evidence="1">
    <location>
        <begin position="21"/>
        <end position="48"/>
    </location>
</feature>
<feature type="transmembrane region" description="Helical" evidence="1">
    <location>
        <begin position="54"/>
        <end position="74"/>
    </location>
</feature>
<dbReference type="Proteomes" id="UP000518681">
    <property type="component" value="Unassembled WGS sequence"/>
</dbReference>
<evidence type="ECO:0000313" key="2">
    <source>
        <dbReference type="EMBL" id="MBB6204557.1"/>
    </source>
</evidence>
<reference evidence="2 3" key="1">
    <citation type="submission" date="2020-08" db="EMBL/GenBank/DDBJ databases">
        <title>Genomic Encyclopedia of Type Strains, Phase IV (KMG-V): Genome sequencing to study the core and pangenomes of soil and plant-associated prokaryotes.</title>
        <authorList>
            <person name="Whitman W."/>
        </authorList>
    </citation>
    <scope>NUCLEOTIDE SEQUENCE [LARGE SCALE GENOMIC DNA]</scope>
    <source>
        <strain evidence="2 3">SEMIA 4013</strain>
    </source>
</reference>
<dbReference type="Pfam" id="PF05052">
    <property type="entry name" value="MerE"/>
    <property type="match status" value="1"/>
</dbReference>
<protein>
    <submittedName>
        <fullName evidence="2">Mercuric ion transport protein</fullName>
    </submittedName>
</protein>
<comment type="caution">
    <text evidence="2">The sequence shown here is derived from an EMBL/GenBank/DDBJ whole genome shotgun (WGS) entry which is preliminary data.</text>
</comment>
<dbReference type="AlphaFoldDB" id="A0AAW3V0S6"/>
<accession>A0AAW3V0S6</accession>
<keyword evidence="1" id="KW-1133">Transmembrane helix</keyword>
<dbReference type="RefSeq" id="WP_183801282.1">
    <property type="nucleotide sequence ID" value="NZ_JACIII010000013.1"/>
</dbReference>
<proteinExistence type="predicted"/>
<dbReference type="GO" id="GO:0015097">
    <property type="term" value="F:mercury ion transmembrane transporter activity"/>
    <property type="evidence" value="ECO:0007669"/>
    <property type="project" value="InterPro"/>
</dbReference>
<evidence type="ECO:0000313" key="3">
    <source>
        <dbReference type="Proteomes" id="UP000518681"/>
    </source>
</evidence>
<dbReference type="EMBL" id="JACIIK010000009">
    <property type="protein sequence ID" value="MBB6204557.1"/>
    <property type="molecule type" value="Genomic_DNA"/>
</dbReference>
<keyword evidence="1" id="KW-0812">Transmembrane</keyword>
<dbReference type="GO" id="GO:0016020">
    <property type="term" value="C:membrane"/>
    <property type="evidence" value="ECO:0007669"/>
    <property type="project" value="InterPro"/>
</dbReference>
<gene>
    <name evidence="2" type="ORF">GGD69_005451</name>
</gene>
<sequence length="80" mass="8612">MRRSIEPPLPGHRRMRGYAAAILAVLTCPCHLPLLLVLLSGTVAGGLLSAHVGGALALFALLFLLFLVIAWRALRDRAEN</sequence>
<organism evidence="2 3">
    <name type="scientific">Paraburkholderia fungorum</name>
    <dbReference type="NCBI Taxonomy" id="134537"/>
    <lineage>
        <taxon>Bacteria</taxon>
        <taxon>Pseudomonadati</taxon>
        <taxon>Pseudomonadota</taxon>
        <taxon>Betaproteobacteria</taxon>
        <taxon>Burkholderiales</taxon>
        <taxon>Burkholderiaceae</taxon>
        <taxon>Paraburkholderia</taxon>
    </lineage>
</organism>
<name>A0AAW3V0S6_9BURK</name>
<evidence type="ECO:0000256" key="1">
    <source>
        <dbReference type="SAM" id="Phobius"/>
    </source>
</evidence>
<dbReference type="InterPro" id="IPR007746">
    <property type="entry name" value="MerE"/>
</dbReference>
<keyword evidence="1" id="KW-0472">Membrane</keyword>